<keyword evidence="1" id="KW-0472">Membrane</keyword>
<protein>
    <submittedName>
        <fullName evidence="2">Uncharacterized protein</fullName>
    </submittedName>
</protein>
<dbReference type="Proteomes" id="UP000030014">
    <property type="component" value="Unassembled WGS sequence"/>
</dbReference>
<dbReference type="EMBL" id="JDRY01000171">
    <property type="protein sequence ID" value="KGM93237.1"/>
    <property type="molecule type" value="Genomic_DNA"/>
</dbReference>
<accession>A0A0A0HXK7</accession>
<sequence>MKNNNDAHVLNLTFKWFLGVLGIVGIFYFIVALFQEIMGDVPFQNNLVLILLFAKVIFFLLIPFVVSLGVKKFLRSIKKLTYEEQKLKRQHEKEEAKKYYDENVRLCYLDTKEMFRDAMKSRKLNRQQILRFKSKLNDCLSSHNKLRDYRNFYFKNDAYEIYTKLKNVHLVESDFERLQKYLSNVIR</sequence>
<evidence type="ECO:0000313" key="3">
    <source>
        <dbReference type="Proteomes" id="UP000030014"/>
    </source>
</evidence>
<reference evidence="2 3" key="1">
    <citation type="submission" date="2014-01" db="EMBL/GenBank/DDBJ databases">
        <title>Plasmidome dynamics in the species complex Clostridium novyi sensu lato converts strains of independent lineages into distinctly different pathogens.</title>
        <authorList>
            <person name="Skarin H."/>
            <person name="Segerman B."/>
        </authorList>
    </citation>
    <scope>NUCLEOTIDE SEQUENCE [LARGE SCALE GENOMIC DNA]</scope>
    <source>
        <strain evidence="2 3">DC5</strain>
    </source>
</reference>
<feature type="transmembrane region" description="Helical" evidence="1">
    <location>
        <begin position="12"/>
        <end position="35"/>
    </location>
</feature>
<evidence type="ECO:0000313" key="2">
    <source>
        <dbReference type="EMBL" id="KGM93237.1"/>
    </source>
</evidence>
<evidence type="ECO:0000256" key="1">
    <source>
        <dbReference type="SAM" id="Phobius"/>
    </source>
</evidence>
<comment type="caution">
    <text evidence="2">The sequence shown here is derived from an EMBL/GenBank/DDBJ whole genome shotgun (WGS) entry which is preliminary data.</text>
</comment>
<dbReference type="RefSeq" id="WP_039260227.1">
    <property type="nucleotide sequence ID" value="NZ_JDRY01000171.1"/>
</dbReference>
<name>A0A0A0HXK7_CLOBO</name>
<proteinExistence type="predicted"/>
<organism evidence="2 3">
    <name type="scientific">Clostridium botulinum C/D str. DC5</name>
    <dbReference type="NCBI Taxonomy" id="1443128"/>
    <lineage>
        <taxon>Bacteria</taxon>
        <taxon>Bacillati</taxon>
        <taxon>Bacillota</taxon>
        <taxon>Clostridia</taxon>
        <taxon>Eubacteriales</taxon>
        <taxon>Clostridiaceae</taxon>
        <taxon>Clostridium</taxon>
    </lineage>
</organism>
<keyword evidence="1" id="KW-0812">Transmembrane</keyword>
<dbReference type="AlphaFoldDB" id="A0A0A0HXK7"/>
<gene>
    <name evidence="2" type="ORF">Z955_15745</name>
</gene>
<keyword evidence="1" id="KW-1133">Transmembrane helix</keyword>
<feature type="transmembrane region" description="Helical" evidence="1">
    <location>
        <begin position="47"/>
        <end position="70"/>
    </location>
</feature>